<name>A0A0F9FAY5_9ZZZZ</name>
<sequence length="151" mass="15755">MSLKKDLFEAAQARENDSNILIKGLKDMANCLIGAEAGGIAAEAIPSPLPSRPSSAGVPSRSVATTGTPPPSFSARFLQSEVSVEPSDPRFAQARKVAAGPGGEINVVTQKNLADILPPNTPSVFHETNLKGAVNITRTASQGRATQNFFV</sequence>
<proteinExistence type="predicted"/>
<dbReference type="AlphaFoldDB" id="A0A0F9FAY5"/>
<dbReference type="EMBL" id="LAZR01031186">
    <property type="protein sequence ID" value="KKL54475.1"/>
    <property type="molecule type" value="Genomic_DNA"/>
</dbReference>
<organism evidence="2">
    <name type="scientific">marine sediment metagenome</name>
    <dbReference type="NCBI Taxonomy" id="412755"/>
    <lineage>
        <taxon>unclassified sequences</taxon>
        <taxon>metagenomes</taxon>
        <taxon>ecological metagenomes</taxon>
    </lineage>
</organism>
<evidence type="ECO:0000313" key="2">
    <source>
        <dbReference type="EMBL" id="KKL54475.1"/>
    </source>
</evidence>
<reference evidence="2" key="1">
    <citation type="journal article" date="2015" name="Nature">
        <title>Complex archaea that bridge the gap between prokaryotes and eukaryotes.</title>
        <authorList>
            <person name="Spang A."/>
            <person name="Saw J.H."/>
            <person name="Jorgensen S.L."/>
            <person name="Zaremba-Niedzwiedzka K."/>
            <person name="Martijn J."/>
            <person name="Lind A.E."/>
            <person name="van Eijk R."/>
            <person name="Schleper C."/>
            <person name="Guy L."/>
            <person name="Ettema T.J."/>
        </authorList>
    </citation>
    <scope>NUCLEOTIDE SEQUENCE</scope>
</reference>
<protein>
    <submittedName>
        <fullName evidence="2">Uncharacterized protein</fullName>
    </submittedName>
</protein>
<feature type="non-terminal residue" evidence="2">
    <location>
        <position position="151"/>
    </location>
</feature>
<comment type="caution">
    <text evidence="2">The sequence shown here is derived from an EMBL/GenBank/DDBJ whole genome shotgun (WGS) entry which is preliminary data.</text>
</comment>
<gene>
    <name evidence="2" type="ORF">LCGC14_2265060</name>
</gene>
<feature type="region of interest" description="Disordered" evidence="1">
    <location>
        <begin position="44"/>
        <end position="74"/>
    </location>
</feature>
<accession>A0A0F9FAY5</accession>
<evidence type="ECO:0000256" key="1">
    <source>
        <dbReference type="SAM" id="MobiDB-lite"/>
    </source>
</evidence>